<evidence type="ECO:0000256" key="11">
    <source>
        <dbReference type="ARBA" id="ARBA00022833"/>
    </source>
</evidence>
<dbReference type="EC" id="2.3.2.27" evidence="4"/>
<evidence type="ECO:0000256" key="16">
    <source>
        <dbReference type="SAM" id="Phobius"/>
    </source>
</evidence>
<evidence type="ECO:0000256" key="5">
    <source>
        <dbReference type="ARBA" id="ARBA00022679"/>
    </source>
</evidence>
<dbReference type="GO" id="GO:0008270">
    <property type="term" value="F:zinc ion binding"/>
    <property type="evidence" value="ECO:0007669"/>
    <property type="project" value="UniProtKB-KW"/>
</dbReference>
<evidence type="ECO:0000256" key="12">
    <source>
        <dbReference type="ARBA" id="ARBA00022989"/>
    </source>
</evidence>
<evidence type="ECO:0000256" key="10">
    <source>
        <dbReference type="ARBA" id="ARBA00022786"/>
    </source>
</evidence>
<evidence type="ECO:0000256" key="2">
    <source>
        <dbReference type="ARBA" id="ARBA00004167"/>
    </source>
</evidence>
<dbReference type="FunCoup" id="A0A1Q3D1L4">
    <property type="interactions" value="460"/>
</dbReference>
<comment type="similarity">
    <text evidence="14">Belongs to the RING-type zinc finger family. ATL subfamily.</text>
</comment>
<name>A0A1Q3D1L4_CEPFO</name>
<feature type="non-terminal residue" evidence="19">
    <location>
        <position position="383"/>
    </location>
</feature>
<comment type="pathway">
    <text evidence="3">Protein modification; protein ubiquitination.</text>
</comment>
<evidence type="ECO:0000256" key="9">
    <source>
        <dbReference type="ARBA" id="ARBA00022771"/>
    </source>
</evidence>
<evidence type="ECO:0000256" key="15">
    <source>
        <dbReference type="PROSITE-ProRule" id="PRU00175"/>
    </source>
</evidence>
<evidence type="ECO:0000256" key="8">
    <source>
        <dbReference type="ARBA" id="ARBA00022729"/>
    </source>
</evidence>
<accession>A0A1Q3D1L4</accession>
<evidence type="ECO:0000256" key="13">
    <source>
        <dbReference type="ARBA" id="ARBA00023136"/>
    </source>
</evidence>
<keyword evidence="12 16" id="KW-1133">Transmembrane helix</keyword>
<comment type="catalytic activity">
    <reaction evidence="1">
        <text>S-ubiquitinyl-[E2 ubiquitin-conjugating enzyme]-L-cysteine + [acceptor protein]-L-lysine = [E2 ubiquitin-conjugating enzyme]-L-cysteine + N(6)-ubiquitinyl-[acceptor protein]-L-lysine.</text>
        <dbReference type="EC" id="2.3.2.27"/>
    </reaction>
</comment>
<dbReference type="PROSITE" id="PS50089">
    <property type="entry name" value="ZF_RING_2"/>
    <property type="match status" value="1"/>
</dbReference>
<proteinExistence type="inferred from homology"/>
<evidence type="ECO:0000256" key="3">
    <source>
        <dbReference type="ARBA" id="ARBA00004906"/>
    </source>
</evidence>
<dbReference type="PANTHER" id="PTHR46539">
    <property type="entry name" value="E3 UBIQUITIN-PROTEIN LIGASE ATL42"/>
    <property type="match status" value="1"/>
</dbReference>
<sequence length="383" mass="43861">HPMDQLEMLTLILYLVYMFFHVEAQSSTDGEDATSVNAGTNFQPSLAVVVGVLCIMFSITFSLIIFTKFCRSRGSTIHGDPHNHHIFIRSTSRFSGIDKTVIESLPFFRFSSLRGSKEGLQCAVCLSKYEDIEVLRLLPKCKHAFHINCVDQWLERHSSCPLRQRVNAEDPTIFAYSSSMRFLWDQSEPRQDSNVELFVQREEDHRGSSRFSIGSDSFRIVEKGGDKEEEMFIQDEEAGDDDQQVLHKFNHKVIVSDVVYKNRWSNVSSSDLMFLNSEMLGAISSNRFSSLEADGAVSIAIEDEQFLKIKAEMDKKRMIEIEPAQRRVVSEITAVSRFGGLNMKNKITGSASSLETNAKEERMRQLWLPIARRTVQWFTNRER</sequence>
<keyword evidence="8 17" id="KW-0732">Signal</keyword>
<evidence type="ECO:0000256" key="7">
    <source>
        <dbReference type="ARBA" id="ARBA00022723"/>
    </source>
</evidence>
<evidence type="ECO:0000313" key="20">
    <source>
        <dbReference type="Proteomes" id="UP000187406"/>
    </source>
</evidence>
<dbReference type="SUPFAM" id="SSF57850">
    <property type="entry name" value="RING/U-box"/>
    <property type="match status" value="1"/>
</dbReference>
<keyword evidence="20" id="KW-1185">Reference proteome</keyword>
<feature type="non-terminal residue" evidence="19">
    <location>
        <position position="1"/>
    </location>
</feature>
<keyword evidence="9 15" id="KW-0863">Zinc-finger</keyword>
<dbReference type="GO" id="GO:0061630">
    <property type="term" value="F:ubiquitin protein ligase activity"/>
    <property type="evidence" value="ECO:0007669"/>
    <property type="project" value="UniProtKB-EC"/>
</dbReference>
<feature type="transmembrane region" description="Helical" evidence="16">
    <location>
        <begin position="48"/>
        <end position="66"/>
    </location>
</feature>
<dbReference type="OrthoDB" id="8062037at2759"/>
<dbReference type="SMART" id="SM00184">
    <property type="entry name" value="RING"/>
    <property type="match status" value="1"/>
</dbReference>
<evidence type="ECO:0000259" key="18">
    <source>
        <dbReference type="PROSITE" id="PS50089"/>
    </source>
</evidence>
<evidence type="ECO:0000313" key="19">
    <source>
        <dbReference type="EMBL" id="GAV86369.1"/>
    </source>
</evidence>
<evidence type="ECO:0000256" key="17">
    <source>
        <dbReference type="SAM" id="SignalP"/>
    </source>
</evidence>
<dbReference type="Proteomes" id="UP000187406">
    <property type="component" value="Unassembled WGS sequence"/>
</dbReference>
<keyword evidence="10" id="KW-0833">Ubl conjugation pathway</keyword>
<feature type="domain" description="RING-type" evidence="18">
    <location>
        <begin position="122"/>
        <end position="164"/>
    </location>
</feature>
<dbReference type="GO" id="GO:0016020">
    <property type="term" value="C:membrane"/>
    <property type="evidence" value="ECO:0007669"/>
    <property type="project" value="UniProtKB-SubCell"/>
</dbReference>
<organism evidence="19 20">
    <name type="scientific">Cephalotus follicularis</name>
    <name type="common">Albany pitcher plant</name>
    <dbReference type="NCBI Taxonomy" id="3775"/>
    <lineage>
        <taxon>Eukaryota</taxon>
        <taxon>Viridiplantae</taxon>
        <taxon>Streptophyta</taxon>
        <taxon>Embryophyta</taxon>
        <taxon>Tracheophyta</taxon>
        <taxon>Spermatophyta</taxon>
        <taxon>Magnoliopsida</taxon>
        <taxon>eudicotyledons</taxon>
        <taxon>Gunneridae</taxon>
        <taxon>Pentapetalae</taxon>
        <taxon>rosids</taxon>
        <taxon>fabids</taxon>
        <taxon>Oxalidales</taxon>
        <taxon>Cephalotaceae</taxon>
        <taxon>Cephalotus</taxon>
    </lineage>
</organism>
<evidence type="ECO:0000256" key="4">
    <source>
        <dbReference type="ARBA" id="ARBA00012483"/>
    </source>
</evidence>
<keyword evidence="13 16" id="KW-0472">Membrane</keyword>
<reference evidence="20" key="1">
    <citation type="submission" date="2016-04" db="EMBL/GenBank/DDBJ databases">
        <title>Cephalotus genome sequencing.</title>
        <authorList>
            <person name="Fukushima K."/>
            <person name="Hasebe M."/>
            <person name="Fang X."/>
        </authorList>
    </citation>
    <scope>NUCLEOTIDE SEQUENCE [LARGE SCALE GENOMIC DNA]</scope>
    <source>
        <strain evidence="20">cv. St1</strain>
    </source>
</reference>
<gene>
    <name evidence="19" type="ORF">CFOL_v3_29800</name>
</gene>
<feature type="signal peptide" evidence="17">
    <location>
        <begin position="1"/>
        <end position="24"/>
    </location>
</feature>
<keyword evidence="11" id="KW-0862">Zinc</keyword>
<dbReference type="FunFam" id="3.30.40.10:FF:000285">
    <property type="entry name" value="RING-H2 finger protein ATL43"/>
    <property type="match status" value="1"/>
</dbReference>
<dbReference type="InterPro" id="IPR001841">
    <property type="entry name" value="Znf_RING"/>
</dbReference>
<keyword evidence="5" id="KW-0808">Transferase</keyword>
<protein>
    <recommendedName>
        <fullName evidence="4">RING-type E3 ubiquitin transferase</fullName>
        <ecNumber evidence="4">2.3.2.27</ecNumber>
    </recommendedName>
</protein>
<keyword evidence="7" id="KW-0479">Metal-binding</keyword>
<evidence type="ECO:0000256" key="6">
    <source>
        <dbReference type="ARBA" id="ARBA00022692"/>
    </source>
</evidence>
<dbReference type="STRING" id="3775.A0A1Q3D1L4"/>
<keyword evidence="6 16" id="KW-0812">Transmembrane</keyword>
<dbReference type="AlphaFoldDB" id="A0A1Q3D1L4"/>
<comment type="subcellular location">
    <subcellularLocation>
        <location evidence="2">Membrane</location>
        <topology evidence="2">Single-pass membrane protein</topology>
    </subcellularLocation>
</comment>
<feature type="chain" id="PRO_5012681911" description="RING-type E3 ubiquitin transferase" evidence="17">
    <location>
        <begin position="25"/>
        <end position="383"/>
    </location>
</feature>
<dbReference type="Gene3D" id="3.30.40.10">
    <property type="entry name" value="Zinc/RING finger domain, C3HC4 (zinc finger)"/>
    <property type="match status" value="1"/>
</dbReference>
<dbReference type="Pfam" id="PF13639">
    <property type="entry name" value="zf-RING_2"/>
    <property type="match status" value="1"/>
</dbReference>
<dbReference type="InterPro" id="IPR013083">
    <property type="entry name" value="Znf_RING/FYVE/PHD"/>
</dbReference>
<evidence type="ECO:0000256" key="14">
    <source>
        <dbReference type="ARBA" id="ARBA00024209"/>
    </source>
</evidence>
<dbReference type="PANTHER" id="PTHR46539:SF1">
    <property type="entry name" value="E3 UBIQUITIN-PROTEIN LIGASE ATL42"/>
    <property type="match status" value="1"/>
</dbReference>
<dbReference type="CDD" id="cd16461">
    <property type="entry name" value="RING-H2_EL5-like"/>
    <property type="match status" value="1"/>
</dbReference>
<dbReference type="InParanoid" id="A0A1Q3D1L4"/>
<comment type="caution">
    <text evidence="19">The sequence shown here is derived from an EMBL/GenBank/DDBJ whole genome shotgun (WGS) entry which is preliminary data.</text>
</comment>
<evidence type="ECO:0000256" key="1">
    <source>
        <dbReference type="ARBA" id="ARBA00000900"/>
    </source>
</evidence>
<dbReference type="EMBL" id="BDDD01003878">
    <property type="protein sequence ID" value="GAV86369.1"/>
    <property type="molecule type" value="Genomic_DNA"/>
</dbReference>